<dbReference type="GO" id="GO:0046872">
    <property type="term" value="F:metal ion binding"/>
    <property type="evidence" value="ECO:0007669"/>
    <property type="project" value="UniProtKB-UniRule"/>
</dbReference>
<dbReference type="InterPro" id="IPR002467">
    <property type="entry name" value="Pept_M24A_MAP1"/>
</dbReference>
<dbReference type="PANTHER" id="PTHR43330:SF13">
    <property type="entry name" value="METHIONINE AMINOPEPTIDASE 2"/>
    <property type="match status" value="1"/>
</dbReference>
<dbReference type="AlphaFoldDB" id="A0A2K4FD01"/>
<name>A0A2K4FD01_9STAP</name>
<feature type="binding site" evidence="6">
    <location>
        <position position="76"/>
    </location>
    <ligand>
        <name>substrate</name>
    </ligand>
</feature>
<feature type="domain" description="Peptidase M24" evidence="8">
    <location>
        <begin position="12"/>
        <end position="240"/>
    </location>
</feature>
<evidence type="ECO:0000256" key="5">
    <source>
        <dbReference type="ARBA" id="ARBA00022801"/>
    </source>
</evidence>
<organism evidence="9 10">
    <name type="scientific">Staphylococcus argensis</name>
    <dbReference type="NCBI Taxonomy" id="1607738"/>
    <lineage>
        <taxon>Bacteria</taxon>
        <taxon>Bacillati</taxon>
        <taxon>Bacillota</taxon>
        <taxon>Bacilli</taxon>
        <taxon>Bacillales</taxon>
        <taxon>Staphylococcaceae</taxon>
        <taxon>Staphylococcus</taxon>
    </lineage>
</organism>
<feature type="binding site" evidence="6">
    <location>
        <position position="168"/>
    </location>
    <ligand>
        <name>a divalent metal cation</name>
        <dbReference type="ChEBI" id="CHEBI:60240"/>
        <label>2</label>
        <note>catalytic</note>
    </ligand>
</feature>
<feature type="binding site" evidence="6">
    <location>
        <position position="93"/>
    </location>
    <ligand>
        <name>a divalent metal cation</name>
        <dbReference type="ChEBI" id="CHEBI:60240"/>
        <label>1</label>
    </ligand>
</feature>
<dbReference type="CDD" id="cd01086">
    <property type="entry name" value="MetAP1"/>
    <property type="match status" value="1"/>
</dbReference>
<dbReference type="EC" id="3.4.11.18" evidence="6 7"/>
<dbReference type="HAMAP" id="MF_01974">
    <property type="entry name" value="MetAP_1"/>
    <property type="match status" value="1"/>
</dbReference>
<keyword evidence="3 6" id="KW-0645">Protease</keyword>
<sequence>MIVKTDEELQGLKDIGYICALVRDKMKAATEPGITTRELDQIAKDLFEEHGATSAPIHDEGFPGQTCISVNEEVAHGIPGKRKIREGDLVNIDVSALKNGFYADTGISFVVGESDNPMKQKVCDVALEAFEQAMTKIKPGGKLSQIGKAVHATARKNDLKVIKTLTGHGVGRSLHEAPSHVLNYFDPKEKTLLKEGMVIAVEPFISSNATYVVEGKNDWAFETTDRSMVAQIEHTVIVTKDGPILTTKIEDNDA</sequence>
<comment type="subunit">
    <text evidence="6">Monomer.</text>
</comment>
<dbReference type="EMBL" id="PPPX01000004">
    <property type="protein sequence ID" value="POA09181.1"/>
    <property type="molecule type" value="Genomic_DNA"/>
</dbReference>
<dbReference type="GO" id="GO:0070006">
    <property type="term" value="F:metalloaminopeptidase activity"/>
    <property type="evidence" value="ECO:0007669"/>
    <property type="project" value="UniProtKB-UniRule"/>
</dbReference>
<dbReference type="GO" id="GO:0004239">
    <property type="term" value="F:initiator methionyl aminopeptidase activity"/>
    <property type="evidence" value="ECO:0007669"/>
    <property type="project" value="UniProtKB-UniRule"/>
</dbReference>
<dbReference type="GeneID" id="98298024"/>
<evidence type="ECO:0000256" key="1">
    <source>
        <dbReference type="ARBA" id="ARBA00002521"/>
    </source>
</evidence>
<comment type="cofactor">
    <cofactor evidence="6">
        <name>Co(2+)</name>
        <dbReference type="ChEBI" id="CHEBI:48828"/>
    </cofactor>
    <cofactor evidence="6">
        <name>Zn(2+)</name>
        <dbReference type="ChEBI" id="CHEBI:29105"/>
    </cofactor>
    <cofactor evidence="6">
        <name>Mn(2+)</name>
        <dbReference type="ChEBI" id="CHEBI:29035"/>
    </cofactor>
    <cofactor evidence="6">
        <name>Fe(2+)</name>
        <dbReference type="ChEBI" id="CHEBI:29033"/>
    </cofactor>
    <text evidence="6">Binds 2 divalent metal cations per subunit. Has a high-affinity and a low affinity metal-binding site. The true nature of the physiological cofactor is under debate. The enzyme is active with cobalt, zinc, manganese or divalent iron ions. Most likely, methionine aminopeptidases function as mononuclear Fe(2+)-metalloproteases under physiological conditions, and the catalytically relevant metal-binding site has been assigned to the histidine-containing high-affinity site.</text>
</comment>
<evidence type="ECO:0000256" key="4">
    <source>
        <dbReference type="ARBA" id="ARBA00022723"/>
    </source>
</evidence>
<dbReference type="GO" id="GO:0006508">
    <property type="term" value="P:proteolysis"/>
    <property type="evidence" value="ECO:0007669"/>
    <property type="project" value="UniProtKB-KW"/>
</dbReference>
<feature type="binding site" evidence="6">
    <location>
        <position position="104"/>
    </location>
    <ligand>
        <name>a divalent metal cation</name>
        <dbReference type="ChEBI" id="CHEBI:60240"/>
        <label>1</label>
    </ligand>
</feature>
<proteinExistence type="inferred from homology"/>
<evidence type="ECO:0000256" key="3">
    <source>
        <dbReference type="ARBA" id="ARBA00022670"/>
    </source>
</evidence>
<protein>
    <recommendedName>
        <fullName evidence="6 7">Methionine aminopeptidase</fullName>
        <shortName evidence="6">MAP</shortName>
        <shortName evidence="6">MetAP</shortName>
        <ecNumber evidence="6 7">3.4.11.18</ecNumber>
    </recommendedName>
    <alternativeName>
        <fullName evidence="6">Peptidase M</fullName>
    </alternativeName>
</protein>
<comment type="function">
    <text evidence="1 6">Removes the N-terminal methionine from nascent proteins. The N-terminal methionine is often cleaved when the second residue in the primary sequence is small and uncharged (Met-Ala-, Cys, Gly, Pro, Ser, Thr, or Val). Requires deformylation of the N(alpha)-formylated initiator methionine before it can be hydrolyzed.</text>
</comment>
<comment type="similarity">
    <text evidence="6">Belongs to the peptidase M24A family. Methionine aminopeptidase type 1 subfamily.</text>
</comment>
<feature type="binding site" evidence="6">
    <location>
        <position position="175"/>
    </location>
    <ligand>
        <name>substrate</name>
    </ligand>
</feature>
<dbReference type="RefSeq" id="WP_103371678.1">
    <property type="nucleotide sequence ID" value="NZ_CBCRVO010000004.1"/>
</dbReference>
<accession>A0A2K4FD01</accession>
<dbReference type="InterPro" id="IPR036005">
    <property type="entry name" value="Creatinase/aminopeptidase-like"/>
</dbReference>
<dbReference type="PRINTS" id="PR00599">
    <property type="entry name" value="MAPEPTIDASE"/>
</dbReference>
<dbReference type="Pfam" id="PF00557">
    <property type="entry name" value="Peptidase_M24"/>
    <property type="match status" value="1"/>
</dbReference>
<keyword evidence="5 6" id="KW-0378">Hydrolase</keyword>
<dbReference type="InterPro" id="IPR000994">
    <property type="entry name" value="Pept_M24"/>
</dbReference>
<dbReference type="Proteomes" id="UP000242712">
    <property type="component" value="Unassembled WGS sequence"/>
</dbReference>
<dbReference type="SUPFAM" id="SSF55920">
    <property type="entry name" value="Creatinase/aminopeptidase"/>
    <property type="match status" value="1"/>
</dbReference>
<dbReference type="InterPro" id="IPR001714">
    <property type="entry name" value="Pept_M24_MAP"/>
</dbReference>
<gene>
    <name evidence="6 9" type="primary">map</name>
    <name evidence="9" type="ORF">CD039_06640</name>
</gene>
<evidence type="ECO:0000259" key="8">
    <source>
        <dbReference type="Pfam" id="PF00557"/>
    </source>
</evidence>
<reference evidence="9 10" key="1">
    <citation type="submission" date="2017-08" db="EMBL/GenBank/DDBJ databases">
        <title>Draft genome sequences of 64 type strains of genus Staph aureus.</title>
        <authorList>
            <person name="Cole K."/>
            <person name="Golubchik T."/>
            <person name="Russell J."/>
            <person name="Foster D."/>
            <person name="Llewelyn M."/>
            <person name="Wilson D."/>
            <person name="Crook D."/>
            <person name="Paul J."/>
        </authorList>
    </citation>
    <scope>NUCLEOTIDE SEQUENCE [LARGE SCALE GENOMIC DNA]</scope>
    <source>
        <strain evidence="9 10">DSM 29875</strain>
    </source>
</reference>
<keyword evidence="4 6" id="KW-0479">Metal-binding</keyword>
<evidence type="ECO:0000313" key="10">
    <source>
        <dbReference type="Proteomes" id="UP000242712"/>
    </source>
</evidence>
<comment type="caution">
    <text evidence="9">The sequence shown here is derived from an EMBL/GenBank/DDBJ whole genome shotgun (WGS) entry which is preliminary data.</text>
</comment>
<dbReference type="OrthoDB" id="9802055at2"/>
<feature type="binding site" evidence="6">
    <location>
        <position position="104"/>
    </location>
    <ligand>
        <name>a divalent metal cation</name>
        <dbReference type="ChEBI" id="CHEBI:60240"/>
        <label>2</label>
        <note>catalytic</note>
    </ligand>
</feature>
<feature type="binding site" evidence="6">
    <location>
        <position position="233"/>
    </location>
    <ligand>
        <name>a divalent metal cation</name>
        <dbReference type="ChEBI" id="CHEBI:60240"/>
        <label>2</label>
        <note>catalytic</note>
    </ligand>
</feature>
<dbReference type="Gene3D" id="3.90.230.10">
    <property type="entry name" value="Creatinase/methionine aminopeptidase superfamily"/>
    <property type="match status" value="1"/>
</dbReference>
<comment type="catalytic activity">
    <reaction evidence="6 7">
        <text>Release of N-terminal amino acids, preferentially methionine, from peptides and arylamides.</text>
        <dbReference type="EC" id="3.4.11.18"/>
    </reaction>
</comment>
<keyword evidence="2 6" id="KW-0031">Aminopeptidase</keyword>
<evidence type="ECO:0000256" key="7">
    <source>
        <dbReference type="RuleBase" id="RU003653"/>
    </source>
</evidence>
<evidence type="ECO:0000313" key="9">
    <source>
        <dbReference type="EMBL" id="POA09181.1"/>
    </source>
</evidence>
<keyword evidence="10" id="KW-1185">Reference proteome</keyword>
<dbReference type="NCBIfam" id="TIGR00500">
    <property type="entry name" value="met_pdase_I"/>
    <property type="match status" value="1"/>
</dbReference>
<feature type="binding site" evidence="6">
    <location>
        <position position="202"/>
    </location>
    <ligand>
        <name>a divalent metal cation</name>
        <dbReference type="ChEBI" id="CHEBI:60240"/>
        <label>2</label>
        <note>catalytic</note>
    </ligand>
</feature>
<evidence type="ECO:0000256" key="2">
    <source>
        <dbReference type="ARBA" id="ARBA00022438"/>
    </source>
</evidence>
<feature type="binding site" evidence="6">
    <location>
        <position position="233"/>
    </location>
    <ligand>
        <name>a divalent metal cation</name>
        <dbReference type="ChEBI" id="CHEBI:60240"/>
        <label>1</label>
    </ligand>
</feature>
<evidence type="ECO:0000256" key="6">
    <source>
        <dbReference type="HAMAP-Rule" id="MF_01974"/>
    </source>
</evidence>
<dbReference type="PANTHER" id="PTHR43330">
    <property type="entry name" value="METHIONINE AMINOPEPTIDASE"/>
    <property type="match status" value="1"/>
</dbReference>